<name>A0A4R2KIL9_9GAMM</name>
<accession>A0A4R2KIL9</accession>
<sequence length="159" mass="17448">MGFALSELQLTSPAFGQGDPIPTLYTGEGDDVSPPLSWRDAPEGTRSFAVICHDPDAPLVSGHGTYGFVHWVLYNIPGSVSSLEKGSTDYTVGRNDFGNSGYGGPMPPQGHGEHYYYFWLLALDNDAPLEEGLTLWELLARVEPTLKGMNRLVGRYRRD</sequence>
<dbReference type="Gene3D" id="3.90.280.10">
    <property type="entry name" value="PEBP-like"/>
    <property type="match status" value="1"/>
</dbReference>
<keyword evidence="3" id="KW-1185">Reference proteome</keyword>
<dbReference type="Pfam" id="PF01161">
    <property type="entry name" value="PBP"/>
    <property type="match status" value="1"/>
</dbReference>
<dbReference type="AlphaFoldDB" id="A0A4R2KIL9"/>
<proteinExistence type="predicted"/>
<gene>
    <name evidence="2" type="ORF">EV688_11938</name>
</gene>
<dbReference type="InterPro" id="IPR008914">
    <property type="entry name" value="PEBP"/>
</dbReference>
<comment type="caution">
    <text evidence="2">The sequence shown here is derived from an EMBL/GenBank/DDBJ whole genome shotgun (WGS) entry which is preliminary data.</text>
</comment>
<evidence type="ECO:0000313" key="3">
    <source>
        <dbReference type="Proteomes" id="UP000294980"/>
    </source>
</evidence>
<feature type="region of interest" description="Disordered" evidence="1">
    <location>
        <begin position="17"/>
        <end position="36"/>
    </location>
</feature>
<evidence type="ECO:0000256" key="1">
    <source>
        <dbReference type="SAM" id="MobiDB-lite"/>
    </source>
</evidence>
<protein>
    <submittedName>
        <fullName evidence="2">PBP family phospholipid-binding protein</fullName>
    </submittedName>
</protein>
<dbReference type="EMBL" id="SLWX01000019">
    <property type="protein sequence ID" value="TCO72237.1"/>
    <property type="molecule type" value="Genomic_DNA"/>
</dbReference>
<evidence type="ECO:0000313" key="2">
    <source>
        <dbReference type="EMBL" id="TCO72237.1"/>
    </source>
</evidence>
<dbReference type="PANTHER" id="PTHR30289:SF1">
    <property type="entry name" value="PEBP (PHOSPHATIDYLETHANOLAMINE-BINDING PROTEIN) FAMILY PROTEIN"/>
    <property type="match status" value="1"/>
</dbReference>
<dbReference type="SUPFAM" id="SSF49777">
    <property type="entry name" value="PEBP-like"/>
    <property type="match status" value="1"/>
</dbReference>
<dbReference type="InterPro" id="IPR036610">
    <property type="entry name" value="PEBP-like_sf"/>
</dbReference>
<dbReference type="PANTHER" id="PTHR30289">
    <property type="entry name" value="UNCHARACTERIZED PROTEIN YBCL-RELATED"/>
    <property type="match status" value="1"/>
</dbReference>
<dbReference type="RefSeq" id="WP_117319384.1">
    <property type="nucleotide sequence ID" value="NZ_QQSW01000025.1"/>
</dbReference>
<dbReference type="Proteomes" id="UP000294980">
    <property type="component" value="Unassembled WGS sequence"/>
</dbReference>
<dbReference type="NCBIfam" id="TIGR00481">
    <property type="entry name" value="YbhB/YbcL family Raf kinase inhibitor-like protein"/>
    <property type="match status" value="1"/>
</dbReference>
<organism evidence="2 3">
    <name type="scientific">Chromatocurvus halotolerans</name>
    <dbReference type="NCBI Taxonomy" id="1132028"/>
    <lineage>
        <taxon>Bacteria</taxon>
        <taxon>Pseudomonadati</taxon>
        <taxon>Pseudomonadota</taxon>
        <taxon>Gammaproteobacteria</taxon>
        <taxon>Cellvibrionales</taxon>
        <taxon>Halieaceae</taxon>
        <taxon>Chromatocurvus</taxon>
    </lineage>
</organism>
<dbReference type="CDD" id="cd00865">
    <property type="entry name" value="PEBP_bact_arch"/>
    <property type="match status" value="1"/>
</dbReference>
<dbReference type="OrthoDB" id="9797506at2"/>
<reference evidence="2 3" key="1">
    <citation type="submission" date="2019-03" db="EMBL/GenBank/DDBJ databases">
        <title>Genomic Encyclopedia of Type Strains, Phase IV (KMG-IV): sequencing the most valuable type-strain genomes for metagenomic binning, comparative biology and taxonomic classification.</title>
        <authorList>
            <person name="Goeker M."/>
        </authorList>
    </citation>
    <scope>NUCLEOTIDE SEQUENCE [LARGE SCALE GENOMIC DNA]</scope>
    <source>
        <strain evidence="2 3">DSM 23344</strain>
    </source>
</reference>
<dbReference type="InterPro" id="IPR005247">
    <property type="entry name" value="YbhB_YbcL/LppC-like"/>
</dbReference>